<dbReference type="PROSITE" id="PS50012">
    <property type="entry name" value="RCC1_3"/>
    <property type="match status" value="5"/>
</dbReference>
<dbReference type="InterPro" id="IPR009091">
    <property type="entry name" value="RCC1/BLIP-II"/>
</dbReference>
<evidence type="ECO:0000256" key="2">
    <source>
        <dbReference type="ARBA" id="ARBA00022737"/>
    </source>
</evidence>
<proteinExistence type="predicted"/>
<dbReference type="AlphaFoldDB" id="A0A5B8MCG1"/>
<feature type="domain" description="RCC1-like" evidence="5">
    <location>
        <begin position="15"/>
        <end position="327"/>
    </location>
</feature>
<keyword evidence="1" id="KW-0344">Guanine-nucleotide releasing factor</keyword>
<accession>A0A5B8MCG1</accession>
<evidence type="ECO:0000256" key="1">
    <source>
        <dbReference type="ARBA" id="ARBA00022658"/>
    </source>
</evidence>
<feature type="compositionally biased region" description="Low complexity" evidence="4">
    <location>
        <begin position="490"/>
        <end position="502"/>
    </location>
</feature>
<feature type="repeat" description="RCC1" evidence="3">
    <location>
        <begin position="203"/>
        <end position="255"/>
    </location>
</feature>
<dbReference type="STRING" id="1764295.A0A5B8MCG1"/>
<dbReference type="PRINTS" id="PR00633">
    <property type="entry name" value="RCCNDNSATION"/>
</dbReference>
<dbReference type="Proteomes" id="UP000316726">
    <property type="component" value="Chromosome 1"/>
</dbReference>
<dbReference type="EMBL" id="CP031034">
    <property type="protein sequence ID" value="QDZ17734.1"/>
    <property type="molecule type" value="Genomic_DNA"/>
</dbReference>
<feature type="region of interest" description="Disordered" evidence="4">
    <location>
        <begin position="483"/>
        <end position="502"/>
    </location>
</feature>
<keyword evidence="2" id="KW-0677">Repeat</keyword>
<protein>
    <submittedName>
        <fullName evidence="6">Putative chromosome condensation regulation protein</fullName>
    </submittedName>
</protein>
<sequence>MPLELFTSTSGLDALACGSEHLALASHGQVFTWGRSHGGRLGLGETKAARVEVPTRVNLARGERIKGVACGNTVTVCVTERGKVISWGRDTGKLWGSLEPIDPAERGAPYQQALPWKPYYIRMPTKVASVYCGFEFSIAVTENATLLGWGENNKGQLGFETTGPVRRPTFIEIEEMNEYGDGDQYITSVACGANHVCAVDNEGNLYSWGDNEFGQCGQEHWDPIAVPGRVRGQLEGLKVHSVSCGQHTLAIAGPKKSLYSWGSGTRGQLGHGTEQDSNAPRQVASLSDLKFEDIHCGEYHSLAVTRDSLVYTWGSNIFGELTQGSKGSLRKVACYTEPQYRGKNLQDGSSGHDASTSGRGAGASAADFKMRFACGGVNTLAVKCSERLQGREGAATTPIRSTLGGSTGARSSSRRSAADRIQDLSSQRLLRTGDAGERSPFKVSPEMAFFPVPPKEECKSTLALREIKKKRHRKALQMYRNVKSDVTKNGRSSSSSQRGGDFLSSSLRFDGNSLETIFNDIVLTPSDSFTDWRANSSVEKATSHIKNASMSIAKAALSLDVDAVEETTTQQPLSSTEKREIMQISTEIKKHIERYHGKIVDMPATPRKGEDLDSYYEAVAYQAHAAASRILQQMQGMRLMYEDLSSAVSSMDSDNPDEHMIDYLVTNLSKHAINI</sequence>
<dbReference type="PANTHER" id="PTHR45982:SF1">
    <property type="entry name" value="REGULATOR OF CHROMOSOME CONDENSATION"/>
    <property type="match status" value="1"/>
</dbReference>
<dbReference type="InterPro" id="IPR051553">
    <property type="entry name" value="Ran_GTPase-activating"/>
</dbReference>
<evidence type="ECO:0000256" key="3">
    <source>
        <dbReference type="PROSITE-ProRule" id="PRU00235"/>
    </source>
</evidence>
<evidence type="ECO:0000313" key="6">
    <source>
        <dbReference type="EMBL" id="QDZ17734.1"/>
    </source>
</evidence>
<reference evidence="6 7" key="1">
    <citation type="submission" date="2018-07" db="EMBL/GenBank/DDBJ databases">
        <title>The complete nuclear genome of the prasinophyte Chloropicon primus (CCMP1205).</title>
        <authorList>
            <person name="Pombert J.-F."/>
            <person name="Otis C."/>
            <person name="Turmel M."/>
            <person name="Lemieux C."/>
        </authorList>
    </citation>
    <scope>NUCLEOTIDE SEQUENCE [LARGE SCALE GENOMIC DNA]</scope>
    <source>
        <strain evidence="6 7">CCMP1205</strain>
    </source>
</reference>
<evidence type="ECO:0000259" key="5">
    <source>
        <dbReference type="Pfam" id="PF25390"/>
    </source>
</evidence>
<name>A0A5B8MCG1_9CHLO</name>
<dbReference type="PANTHER" id="PTHR45982">
    <property type="entry name" value="REGULATOR OF CHROMOSOME CONDENSATION"/>
    <property type="match status" value="1"/>
</dbReference>
<dbReference type="InterPro" id="IPR058923">
    <property type="entry name" value="RCC1-like_dom"/>
</dbReference>
<dbReference type="OrthoDB" id="8068875at2759"/>
<dbReference type="Pfam" id="PF25390">
    <property type="entry name" value="WD40_RLD"/>
    <property type="match status" value="1"/>
</dbReference>
<feature type="repeat" description="RCC1" evidence="3">
    <location>
        <begin position="256"/>
        <end position="307"/>
    </location>
</feature>
<evidence type="ECO:0000256" key="4">
    <source>
        <dbReference type="SAM" id="MobiDB-lite"/>
    </source>
</evidence>
<feature type="region of interest" description="Disordered" evidence="4">
    <location>
        <begin position="342"/>
        <end position="361"/>
    </location>
</feature>
<dbReference type="InterPro" id="IPR000408">
    <property type="entry name" value="Reg_chr_condens"/>
</dbReference>
<feature type="repeat" description="RCC1" evidence="3">
    <location>
        <begin position="144"/>
        <end position="202"/>
    </location>
</feature>
<feature type="region of interest" description="Disordered" evidence="4">
    <location>
        <begin position="391"/>
        <end position="442"/>
    </location>
</feature>
<evidence type="ECO:0000313" key="7">
    <source>
        <dbReference type="Proteomes" id="UP000316726"/>
    </source>
</evidence>
<feature type="compositionally biased region" description="Low complexity" evidence="4">
    <location>
        <begin position="400"/>
        <end position="415"/>
    </location>
</feature>
<keyword evidence="7" id="KW-1185">Reference proteome</keyword>
<dbReference type="GO" id="GO:0005085">
    <property type="term" value="F:guanyl-nucleotide exchange factor activity"/>
    <property type="evidence" value="ECO:0007669"/>
    <property type="project" value="TreeGrafter"/>
</dbReference>
<feature type="repeat" description="RCC1" evidence="3">
    <location>
        <begin position="28"/>
        <end position="81"/>
    </location>
</feature>
<organism evidence="6 7">
    <name type="scientific">Chloropicon primus</name>
    <dbReference type="NCBI Taxonomy" id="1764295"/>
    <lineage>
        <taxon>Eukaryota</taxon>
        <taxon>Viridiplantae</taxon>
        <taxon>Chlorophyta</taxon>
        <taxon>Chloropicophyceae</taxon>
        <taxon>Chloropicales</taxon>
        <taxon>Chloropicaceae</taxon>
        <taxon>Chloropicon</taxon>
    </lineage>
</organism>
<dbReference type="Gene3D" id="2.130.10.30">
    <property type="entry name" value="Regulator of chromosome condensation 1/beta-lactamase-inhibitor protein II"/>
    <property type="match status" value="2"/>
</dbReference>
<feature type="repeat" description="RCC1" evidence="3">
    <location>
        <begin position="82"/>
        <end position="143"/>
    </location>
</feature>
<dbReference type="SUPFAM" id="SSF50985">
    <property type="entry name" value="RCC1/BLIP-II"/>
    <property type="match status" value="1"/>
</dbReference>
<dbReference type="GO" id="GO:0005737">
    <property type="term" value="C:cytoplasm"/>
    <property type="evidence" value="ECO:0007669"/>
    <property type="project" value="TreeGrafter"/>
</dbReference>
<gene>
    <name evidence="6" type="ORF">A3770_01p02520</name>
</gene>